<dbReference type="Proteomes" id="UP001178507">
    <property type="component" value="Unassembled WGS sequence"/>
</dbReference>
<name>A0AA36N2Y6_9DINO</name>
<dbReference type="AlphaFoldDB" id="A0AA36N2Y6"/>
<sequence>MSTAIGGLDDTGWTSLTINMSAMTSSGKTQEIIESKIEKRIKNKFGPAGNKRMLMFVDDLNMPRKDLFGSQPPLELLRQWIDYGCWYDRQKQTLRYVEGIHMVAAMGPPGGGRAVISSRLQSAANNLCFVNPADSQIKRIFMTLASNKLNDFRNEDIKSLAEPLTLTTISIYAQISEGFLPTPEKCHYLFNLRDIAKIFQGVYLADPKVHEEKEQIVRLWYHECCRVFMDRLINHEETARSCGRCWMGPWTTACRSAPKRSTGEIPTLSLRRWI</sequence>
<feature type="domain" description="Dynein 2 heavy chain 1 cytoplasmic ATPase lid" evidence="1">
    <location>
        <begin position="155"/>
        <end position="237"/>
    </location>
</feature>
<protein>
    <recommendedName>
        <fullName evidence="1">Dynein 2 heavy chain 1 cytoplasmic ATPase lid domain-containing protein</fullName>
    </recommendedName>
</protein>
<dbReference type="PANTHER" id="PTHR22878">
    <property type="entry name" value="DYNEIN HEAVY CHAIN 6, AXONEMAL-LIKE-RELATED"/>
    <property type="match status" value="1"/>
</dbReference>
<organism evidence="2 3">
    <name type="scientific">Effrenium voratum</name>
    <dbReference type="NCBI Taxonomy" id="2562239"/>
    <lineage>
        <taxon>Eukaryota</taxon>
        <taxon>Sar</taxon>
        <taxon>Alveolata</taxon>
        <taxon>Dinophyceae</taxon>
        <taxon>Suessiales</taxon>
        <taxon>Symbiodiniaceae</taxon>
        <taxon>Effrenium</taxon>
    </lineage>
</organism>
<keyword evidence="3" id="KW-1185">Reference proteome</keyword>
<dbReference type="GO" id="GO:0030286">
    <property type="term" value="C:dynein complex"/>
    <property type="evidence" value="ECO:0007669"/>
    <property type="project" value="InterPro"/>
</dbReference>
<dbReference type="EMBL" id="CAUJNA010003239">
    <property type="protein sequence ID" value="CAJ1396635.1"/>
    <property type="molecule type" value="Genomic_DNA"/>
</dbReference>
<dbReference type="Gene3D" id="1.20.920.30">
    <property type="match status" value="1"/>
</dbReference>
<evidence type="ECO:0000259" key="1">
    <source>
        <dbReference type="Pfam" id="PF22597"/>
    </source>
</evidence>
<dbReference type="Pfam" id="PF22597">
    <property type="entry name" value="DYN_lid"/>
    <property type="match status" value="1"/>
</dbReference>
<dbReference type="GO" id="GO:0051959">
    <property type="term" value="F:dynein light intermediate chain binding"/>
    <property type="evidence" value="ECO:0007669"/>
    <property type="project" value="InterPro"/>
</dbReference>
<proteinExistence type="predicted"/>
<accession>A0AA36N2Y6</accession>
<dbReference type="SUPFAM" id="SSF52540">
    <property type="entry name" value="P-loop containing nucleoside triphosphate hydrolases"/>
    <property type="match status" value="1"/>
</dbReference>
<dbReference type="InterPro" id="IPR026983">
    <property type="entry name" value="DHC"/>
</dbReference>
<gene>
    <name evidence="2" type="ORF">EVOR1521_LOCUS20830</name>
</gene>
<dbReference type="InterPro" id="IPR027417">
    <property type="entry name" value="P-loop_NTPase"/>
</dbReference>
<dbReference type="PANTHER" id="PTHR22878:SF68">
    <property type="entry name" value="DYNEIN HEAVY CHAIN 6, AXONEMAL-LIKE"/>
    <property type="match status" value="1"/>
</dbReference>
<dbReference type="Gene3D" id="3.40.50.300">
    <property type="entry name" value="P-loop containing nucleotide triphosphate hydrolases"/>
    <property type="match status" value="1"/>
</dbReference>
<evidence type="ECO:0000313" key="3">
    <source>
        <dbReference type="Proteomes" id="UP001178507"/>
    </source>
</evidence>
<dbReference type="GO" id="GO:0007018">
    <property type="term" value="P:microtubule-based movement"/>
    <property type="evidence" value="ECO:0007669"/>
    <property type="project" value="InterPro"/>
</dbReference>
<evidence type="ECO:0000313" key="2">
    <source>
        <dbReference type="EMBL" id="CAJ1396635.1"/>
    </source>
</evidence>
<dbReference type="InterPro" id="IPR054354">
    <property type="entry name" value="DYNC2H1-like_lid"/>
</dbReference>
<dbReference type="Pfam" id="PF12775">
    <property type="entry name" value="AAA_7"/>
    <property type="match status" value="1"/>
</dbReference>
<comment type="caution">
    <text evidence="2">The sequence shown here is derived from an EMBL/GenBank/DDBJ whole genome shotgun (WGS) entry which is preliminary data.</text>
</comment>
<dbReference type="GO" id="GO:0045505">
    <property type="term" value="F:dynein intermediate chain binding"/>
    <property type="evidence" value="ECO:0007669"/>
    <property type="project" value="InterPro"/>
</dbReference>
<reference evidence="2" key="1">
    <citation type="submission" date="2023-08" db="EMBL/GenBank/DDBJ databases">
        <authorList>
            <person name="Chen Y."/>
            <person name="Shah S."/>
            <person name="Dougan E. K."/>
            <person name="Thang M."/>
            <person name="Chan C."/>
        </authorList>
    </citation>
    <scope>NUCLEOTIDE SEQUENCE</scope>
</reference>